<feature type="signal peptide" evidence="8">
    <location>
        <begin position="1"/>
        <end position="24"/>
    </location>
</feature>
<evidence type="ECO:0000256" key="6">
    <source>
        <dbReference type="ARBA" id="ARBA00023316"/>
    </source>
</evidence>
<keyword evidence="8" id="KW-0732">Signal</keyword>
<feature type="domain" description="L,D-TPase catalytic" evidence="9">
    <location>
        <begin position="226"/>
        <end position="380"/>
    </location>
</feature>
<dbReference type="RefSeq" id="WP_183934336.1">
    <property type="nucleotide sequence ID" value="NZ_JACICF010000002.1"/>
</dbReference>
<evidence type="ECO:0000256" key="5">
    <source>
        <dbReference type="ARBA" id="ARBA00022984"/>
    </source>
</evidence>
<sequence length="451" mass="49083">MSKRQIIGKLSATIMLLSASTAMALPQEADRAVEAEKAQDAPDAHVAPHGVPGKQVLTVDEQIAQGDPLAPEEAKVPVWQLADVEALLSYIDGVGAEGLAPADYDPEGLRAAMRSGDPATISAAATERFNLLSSDLALGHARGEDRVDWHIVDKDLSKDRQAALLEWALYHGRLKETLDELLPTHPQYAALKTALVKADKKDKKAVGKIRLNLDRWRWLPRDLGDRYIISNIPAYTAALIENGQTISRHRAVAGAKKTPTPQLMAKAQGVIFNPWWEVPPSIAPEVAGKPGYVAVRRDDGSIQRWRQPPGPRNSLGRVKFVMYNPHLIYLHDTNARNLFNAEARARSHGCIRTENILKLATTLLGMDGGEWDTQKTVDTLNSGETVQANFVNPVPVYIVYFSVAATTDGKLIQYDDIYDRDAPVIAALRDAGPVKGASQSAEAGKDGVPTA</sequence>
<evidence type="ECO:0000256" key="3">
    <source>
        <dbReference type="ARBA" id="ARBA00022679"/>
    </source>
</evidence>
<dbReference type="CDD" id="cd16913">
    <property type="entry name" value="YkuD_like"/>
    <property type="match status" value="1"/>
</dbReference>
<comment type="caution">
    <text evidence="10">The sequence shown here is derived from an EMBL/GenBank/DDBJ whole genome shotgun (WGS) entry which is preliminary data.</text>
</comment>
<keyword evidence="5 7" id="KW-0573">Peptidoglycan synthesis</keyword>
<keyword evidence="11" id="KW-1185">Reference proteome</keyword>
<protein>
    <submittedName>
        <fullName evidence="10">Murein L,D-transpeptidase YcbB/YkuD</fullName>
    </submittedName>
</protein>
<keyword evidence="4 7" id="KW-0133">Cell shape</keyword>
<gene>
    <name evidence="10" type="ORF">FHS50_002054</name>
</gene>
<dbReference type="GO" id="GO:0016740">
    <property type="term" value="F:transferase activity"/>
    <property type="evidence" value="ECO:0007669"/>
    <property type="project" value="UniProtKB-KW"/>
</dbReference>
<comment type="pathway">
    <text evidence="1 7">Cell wall biogenesis; peptidoglycan biosynthesis.</text>
</comment>
<dbReference type="AlphaFoldDB" id="A0A839Z5V2"/>
<dbReference type="PANTHER" id="PTHR41533">
    <property type="entry name" value="L,D-TRANSPEPTIDASE HI_1667-RELATED"/>
    <property type="match status" value="1"/>
</dbReference>
<evidence type="ECO:0000256" key="4">
    <source>
        <dbReference type="ARBA" id="ARBA00022960"/>
    </source>
</evidence>
<dbReference type="Proteomes" id="UP000578569">
    <property type="component" value="Unassembled WGS sequence"/>
</dbReference>
<organism evidence="10 11">
    <name type="scientific">Sphingomicrobium lutaoense</name>
    <dbReference type="NCBI Taxonomy" id="515949"/>
    <lineage>
        <taxon>Bacteria</taxon>
        <taxon>Pseudomonadati</taxon>
        <taxon>Pseudomonadota</taxon>
        <taxon>Alphaproteobacteria</taxon>
        <taxon>Sphingomonadales</taxon>
        <taxon>Sphingomonadaceae</taxon>
        <taxon>Sphingomicrobium</taxon>
    </lineage>
</organism>
<dbReference type="InterPro" id="IPR045380">
    <property type="entry name" value="LD_TPept_scaffold_dom"/>
</dbReference>
<dbReference type="InterPro" id="IPR038063">
    <property type="entry name" value="Transpep_catalytic_dom"/>
</dbReference>
<dbReference type="GO" id="GO:0071555">
    <property type="term" value="P:cell wall organization"/>
    <property type="evidence" value="ECO:0007669"/>
    <property type="project" value="UniProtKB-UniRule"/>
</dbReference>
<evidence type="ECO:0000256" key="8">
    <source>
        <dbReference type="SAM" id="SignalP"/>
    </source>
</evidence>
<dbReference type="InterPro" id="IPR052905">
    <property type="entry name" value="LD-transpeptidase_YkuD-like"/>
</dbReference>
<keyword evidence="6 7" id="KW-0961">Cell wall biogenesis/degradation</keyword>
<dbReference type="Gene3D" id="2.40.440.10">
    <property type="entry name" value="L,D-transpeptidase catalytic domain-like"/>
    <property type="match status" value="1"/>
</dbReference>
<name>A0A839Z5V2_9SPHN</name>
<dbReference type="GO" id="GO:0008360">
    <property type="term" value="P:regulation of cell shape"/>
    <property type="evidence" value="ECO:0007669"/>
    <property type="project" value="UniProtKB-UniRule"/>
</dbReference>
<feature type="active site" description="Nucleophile" evidence="7">
    <location>
        <position position="350"/>
    </location>
</feature>
<evidence type="ECO:0000313" key="10">
    <source>
        <dbReference type="EMBL" id="MBB3764992.1"/>
    </source>
</evidence>
<accession>A0A839Z5V2</accession>
<feature type="active site" description="Proton donor/acceptor" evidence="7">
    <location>
        <position position="331"/>
    </location>
</feature>
<dbReference type="Pfam" id="PF03734">
    <property type="entry name" value="YkuD"/>
    <property type="match status" value="1"/>
</dbReference>
<dbReference type="InterPro" id="IPR005490">
    <property type="entry name" value="LD_TPept_cat_dom"/>
</dbReference>
<feature type="chain" id="PRO_5032799470" evidence="8">
    <location>
        <begin position="25"/>
        <end position="451"/>
    </location>
</feature>
<evidence type="ECO:0000256" key="1">
    <source>
        <dbReference type="ARBA" id="ARBA00004752"/>
    </source>
</evidence>
<keyword evidence="3" id="KW-0808">Transferase</keyword>
<evidence type="ECO:0000256" key="2">
    <source>
        <dbReference type="ARBA" id="ARBA00005992"/>
    </source>
</evidence>
<dbReference type="PROSITE" id="PS52029">
    <property type="entry name" value="LD_TPASE"/>
    <property type="match status" value="1"/>
</dbReference>
<reference evidence="10 11" key="1">
    <citation type="submission" date="2020-08" db="EMBL/GenBank/DDBJ databases">
        <title>Genomic Encyclopedia of Type Strains, Phase IV (KMG-IV): sequencing the most valuable type-strain genomes for metagenomic binning, comparative biology and taxonomic classification.</title>
        <authorList>
            <person name="Goeker M."/>
        </authorList>
    </citation>
    <scope>NUCLEOTIDE SEQUENCE [LARGE SCALE GENOMIC DNA]</scope>
    <source>
        <strain evidence="10 11">DSM 24194</strain>
    </source>
</reference>
<dbReference type="GO" id="GO:0004180">
    <property type="term" value="F:carboxypeptidase activity"/>
    <property type="evidence" value="ECO:0007669"/>
    <property type="project" value="UniProtKB-ARBA"/>
</dbReference>
<evidence type="ECO:0000256" key="7">
    <source>
        <dbReference type="PROSITE-ProRule" id="PRU01373"/>
    </source>
</evidence>
<dbReference type="UniPathway" id="UPA00219"/>
<dbReference type="SUPFAM" id="SSF141523">
    <property type="entry name" value="L,D-transpeptidase catalytic domain-like"/>
    <property type="match status" value="1"/>
</dbReference>
<dbReference type="PANTHER" id="PTHR41533:SF2">
    <property type="entry name" value="BLR7131 PROTEIN"/>
    <property type="match status" value="1"/>
</dbReference>
<evidence type="ECO:0000313" key="11">
    <source>
        <dbReference type="Proteomes" id="UP000578569"/>
    </source>
</evidence>
<proteinExistence type="inferred from homology"/>
<dbReference type="Pfam" id="PF20142">
    <property type="entry name" value="Scaffold"/>
    <property type="match status" value="1"/>
</dbReference>
<comment type="similarity">
    <text evidence="2">Belongs to the YkuD family.</text>
</comment>
<evidence type="ECO:0000259" key="9">
    <source>
        <dbReference type="PROSITE" id="PS52029"/>
    </source>
</evidence>
<dbReference type="GO" id="GO:0009252">
    <property type="term" value="P:peptidoglycan biosynthetic process"/>
    <property type="evidence" value="ECO:0007669"/>
    <property type="project" value="UniProtKB-UniPathway"/>
</dbReference>
<dbReference type="EMBL" id="JACICF010000002">
    <property type="protein sequence ID" value="MBB3764992.1"/>
    <property type="molecule type" value="Genomic_DNA"/>
</dbReference>